<dbReference type="CDD" id="cd03784">
    <property type="entry name" value="GT1_Gtf-like"/>
    <property type="match status" value="1"/>
</dbReference>
<accession>A0ABD1W714</accession>
<dbReference type="EMBL" id="JBFOLJ010000004">
    <property type="protein sequence ID" value="KAL2544578.1"/>
    <property type="molecule type" value="Genomic_DNA"/>
</dbReference>
<evidence type="ECO:0000256" key="1">
    <source>
        <dbReference type="ARBA" id="ARBA00004935"/>
    </source>
</evidence>
<comment type="similarity">
    <text evidence="2 8">Belongs to the UDP-glycosyltransferase family.</text>
</comment>
<dbReference type="GO" id="GO:0008194">
    <property type="term" value="F:UDP-glycosyltransferase activity"/>
    <property type="evidence" value="ECO:0007669"/>
    <property type="project" value="UniProtKB-ARBA"/>
</dbReference>
<sequence length="455" mass="51562">MEKGEEDCKAHCLILPFPIQGHINPMLQFARRLRHKGIKVTLAATKHVFKSMQEYSGSVSVETISDGFDETGFNGESADEYSSRFRQVGTQTLEELIQKLKSSCCPVDCIIYDPFLPWGLDLAKKLGLVGAAFFTQSCAVDHIYYHAYKGDVKLPLSDSEILIPGLPPLKPSDMPSFLYVHGSYPPLFDIVVSQFQNIEKADWLLFNTFHKLEEEVIDWMAKSSPVKAIGPTIPSMYLDKRLEDDREYGLSFYKPMTGVCMEWLDKRESESVIYVSFGSMAQLRMEEMEELAWGLKMSNKYFLWVVRSSEESKLPKDFAKETGEKGLIVSWCPQLDVLAHKSVGCFITHCGWNSTLEALSSGVPMVAMPQWTDQSTNAKYVMDVWKTGIRAQSDKNGIVRRETIDRCTRQVMEGETGEEMRKNATKWKELAREAVDEGGSSDRNIDEFVSKLVHS</sequence>
<evidence type="ECO:0000256" key="7">
    <source>
        <dbReference type="ARBA" id="ARBA00056922"/>
    </source>
</evidence>
<keyword evidence="3 8" id="KW-0328">Glycosyltransferase</keyword>
<dbReference type="PANTHER" id="PTHR11926">
    <property type="entry name" value="GLUCOSYL/GLUCURONOSYL TRANSFERASES"/>
    <property type="match status" value="1"/>
</dbReference>
<evidence type="ECO:0000256" key="4">
    <source>
        <dbReference type="ARBA" id="ARBA00022679"/>
    </source>
</evidence>
<dbReference type="InterPro" id="IPR002213">
    <property type="entry name" value="UDP_glucos_trans"/>
</dbReference>
<keyword evidence="5" id="KW-0732">Signal</keyword>
<dbReference type="PANTHER" id="PTHR11926:SF1553">
    <property type="entry name" value="GLYCOSYLTRANSFERASE"/>
    <property type="match status" value="1"/>
</dbReference>
<dbReference type="AlphaFoldDB" id="A0ABD1W714"/>
<name>A0ABD1W714_9LAMI</name>
<comment type="caution">
    <text evidence="10">The sequence shown here is derived from an EMBL/GenBank/DDBJ whole genome shotgun (WGS) entry which is preliminary data.</text>
</comment>
<evidence type="ECO:0000256" key="5">
    <source>
        <dbReference type="ARBA" id="ARBA00022729"/>
    </source>
</evidence>
<dbReference type="Pfam" id="PF00201">
    <property type="entry name" value="UDPGT"/>
    <property type="match status" value="1"/>
</dbReference>
<dbReference type="FunFam" id="3.40.50.2000:FF:000057">
    <property type="entry name" value="Glycosyltransferase"/>
    <property type="match status" value="1"/>
</dbReference>
<protein>
    <recommendedName>
        <fullName evidence="9">Glycosyltransferase</fullName>
        <ecNumber evidence="9">2.4.1.-</ecNumber>
    </recommendedName>
</protein>
<evidence type="ECO:0000313" key="10">
    <source>
        <dbReference type="EMBL" id="KAL2544578.1"/>
    </source>
</evidence>
<evidence type="ECO:0000256" key="3">
    <source>
        <dbReference type="ARBA" id="ARBA00022676"/>
    </source>
</evidence>
<dbReference type="InterPro" id="IPR035595">
    <property type="entry name" value="UDP_glycos_trans_CS"/>
</dbReference>
<dbReference type="Proteomes" id="UP001604277">
    <property type="component" value="Unassembled WGS sequence"/>
</dbReference>
<dbReference type="Gene3D" id="3.40.50.2000">
    <property type="entry name" value="Glycogen Phosphorylase B"/>
    <property type="match status" value="2"/>
</dbReference>
<comment type="pathway">
    <text evidence="1">Pigment biosynthesis; anthocyanin biosynthesis.</text>
</comment>
<evidence type="ECO:0000256" key="2">
    <source>
        <dbReference type="ARBA" id="ARBA00009995"/>
    </source>
</evidence>
<comment type="function">
    <text evidence="7">Catalyzes the glucosylation at the O-5 position of anthocyanidin 3-glucosides to form anthocyanidin 3,5-di-O-glucosides using UDP-glucose as sugar donor. Anthocyanidin 3,5-di-O-glucosides are molecules that are responsible for pigmentation. Also acts on anthocyanidin 3-O-(6-O-malonylglucoside). Much less active with hydroxycinnamoylglucose derivatives. No activity in the absence of the 3-O-glucoside group.</text>
</comment>
<dbReference type="PROSITE" id="PS00375">
    <property type="entry name" value="UDPGT"/>
    <property type="match status" value="1"/>
</dbReference>
<evidence type="ECO:0000256" key="6">
    <source>
        <dbReference type="ARBA" id="ARBA00050360"/>
    </source>
</evidence>
<dbReference type="GO" id="GO:0102816">
    <property type="term" value="F:UDP-D-glucose:delphinidin 3-O-glucosyl-5-O-caffeoylglucoside -O-beta-D-glucosyltransferase activity"/>
    <property type="evidence" value="ECO:0007669"/>
    <property type="project" value="UniProtKB-EC"/>
</dbReference>
<proteinExistence type="inferred from homology"/>
<dbReference type="FunFam" id="3.40.50.2000:FF:000019">
    <property type="entry name" value="Glycosyltransferase"/>
    <property type="match status" value="1"/>
</dbReference>
<evidence type="ECO:0000313" key="11">
    <source>
        <dbReference type="Proteomes" id="UP001604277"/>
    </source>
</evidence>
<evidence type="ECO:0000256" key="8">
    <source>
        <dbReference type="RuleBase" id="RU003718"/>
    </source>
</evidence>
<organism evidence="10 11">
    <name type="scientific">Forsythia ovata</name>
    <dbReference type="NCBI Taxonomy" id="205694"/>
    <lineage>
        <taxon>Eukaryota</taxon>
        <taxon>Viridiplantae</taxon>
        <taxon>Streptophyta</taxon>
        <taxon>Embryophyta</taxon>
        <taxon>Tracheophyta</taxon>
        <taxon>Spermatophyta</taxon>
        <taxon>Magnoliopsida</taxon>
        <taxon>eudicotyledons</taxon>
        <taxon>Gunneridae</taxon>
        <taxon>Pentapetalae</taxon>
        <taxon>asterids</taxon>
        <taxon>lamiids</taxon>
        <taxon>Lamiales</taxon>
        <taxon>Oleaceae</taxon>
        <taxon>Forsythieae</taxon>
        <taxon>Forsythia</taxon>
    </lineage>
</organism>
<dbReference type="SUPFAM" id="SSF53756">
    <property type="entry name" value="UDP-Glycosyltransferase/glycogen phosphorylase"/>
    <property type="match status" value="1"/>
</dbReference>
<keyword evidence="11" id="KW-1185">Reference proteome</keyword>
<reference evidence="11" key="1">
    <citation type="submission" date="2024-07" db="EMBL/GenBank/DDBJ databases">
        <title>Two chromosome-level genome assemblies of Korean endemic species Abeliophyllum distichum and Forsythia ovata (Oleaceae).</title>
        <authorList>
            <person name="Jang H."/>
        </authorList>
    </citation>
    <scope>NUCLEOTIDE SEQUENCE [LARGE SCALE GENOMIC DNA]</scope>
</reference>
<keyword evidence="4 8" id="KW-0808">Transferase</keyword>
<dbReference type="EC" id="2.4.1.-" evidence="9"/>
<evidence type="ECO:0000256" key="9">
    <source>
        <dbReference type="RuleBase" id="RU362057"/>
    </source>
</evidence>
<gene>
    <name evidence="10" type="ORF">Fot_13811</name>
</gene>
<comment type="catalytic activity">
    <reaction evidence="6">
        <text>an anthocyanidin 3-O-beta-D-glucoside + UDP-alpha-D-glucose = an anthocyanidin 3,5-di-O-beta-D-glucoside + UDP + 2 H(+)</text>
        <dbReference type="Rhea" id="RHEA:35423"/>
        <dbReference type="ChEBI" id="CHEBI:15378"/>
        <dbReference type="ChEBI" id="CHEBI:16307"/>
        <dbReference type="ChEBI" id="CHEBI:57503"/>
        <dbReference type="ChEBI" id="CHEBI:58223"/>
        <dbReference type="ChEBI" id="CHEBI:58885"/>
        <dbReference type="EC" id="2.4.1.298"/>
    </reaction>
</comment>